<reference evidence="6 7" key="1">
    <citation type="submission" date="2019-08" db="EMBL/GenBank/DDBJ databases">
        <title>Complete genome sequence of Candidatus Uab amorphum.</title>
        <authorList>
            <person name="Shiratori T."/>
            <person name="Suzuki S."/>
            <person name="Kakizawa Y."/>
            <person name="Ishida K."/>
        </authorList>
    </citation>
    <scope>NUCLEOTIDE SEQUENCE [LARGE SCALE GENOMIC DNA]</scope>
    <source>
        <strain evidence="6 7">SRT547</strain>
    </source>
</reference>
<dbReference type="GO" id="GO:0005886">
    <property type="term" value="C:plasma membrane"/>
    <property type="evidence" value="ECO:0007669"/>
    <property type="project" value="TreeGrafter"/>
</dbReference>
<dbReference type="SUPFAM" id="SSF58104">
    <property type="entry name" value="Methyl-accepting chemotaxis protein (MCP) signaling domain"/>
    <property type="match status" value="1"/>
</dbReference>
<evidence type="ECO:0000313" key="6">
    <source>
        <dbReference type="EMBL" id="BBM82872.1"/>
    </source>
</evidence>
<dbReference type="PANTHER" id="PTHR43531">
    <property type="entry name" value="PROTEIN ICFG"/>
    <property type="match status" value="1"/>
</dbReference>
<evidence type="ECO:0000256" key="1">
    <source>
        <dbReference type="ARBA" id="ARBA00022500"/>
    </source>
</evidence>
<dbReference type="InterPro" id="IPR045812">
    <property type="entry name" value="DAHL"/>
</dbReference>
<proteinExistence type="inferred from homology"/>
<evidence type="ECO:0000256" key="2">
    <source>
        <dbReference type="ARBA" id="ARBA00029447"/>
    </source>
</evidence>
<evidence type="ECO:0000256" key="3">
    <source>
        <dbReference type="PROSITE-ProRule" id="PRU00284"/>
    </source>
</evidence>
<dbReference type="PANTHER" id="PTHR43531:SF11">
    <property type="entry name" value="METHYL-ACCEPTING CHEMOTAXIS PROTEIN 3"/>
    <property type="match status" value="1"/>
</dbReference>
<sequence>MNSIWNLRYHVAIFTLLFASIYIFWQLQKIDLLSSADVVEFVSELKQVDQTLNEEILEIRYFRRDNYNYMTKMVSELEEFPNRVKRSNIQRFLQDKIAFQQNFIQLETTLRKKLALVQNFKNLHGTLHRSLESFPKMVQKHMQEQPSAENELYFLLLKSFVHNFTNSEGAKADVERIVAYANKNNCKPIATMLKSIDQQRQDLDKTLSAILQSPTTTNLNNFFQQYKEYHHEQLRQFSYHKSALIIAFVLFIITLFLLLYSWQNKTQSTKPLTKICQELYDEVGNVGQTSDRLKKTSEWITTNGKQQNSAIQNTNILLREMTQVAQIHWQECAKAQEITDKADSSIRDSINHSHKMILAIKEMEAASYEASTILQNIQEIAKQSKIVGLNATIEAAKSDNEVFELVAQEVSSLAIRSAEALEETSSQILNSQERSRQGTNLTENILLYLSDTQFKIQSLEEKIDKMNAYFQKQKSSFETFGHAVDFVTTSIKKNDEFSQENAQLAENLHSLSSKLKKSVNTMLSISKEMAMKK</sequence>
<dbReference type="EMBL" id="AP019860">
    <property type="protein sequence ID" value="BBM82872.1"/>
    <property type="molecule type" value="Genomic_DNA"/>
</dbReference>
<dbReference type="SMART" id="SM00283">
    <property type="entry name" value="MA"/>
    <property type="match status" value="1"/>
</dbReference>
<protein>
    <submittedName>
        <fullName evidence="6">Methyl-accepting chemotaxis protein</fullName>
    </submittedName>
</protein>
<dbReference type="GO" id="GO:0004888">
    <property type="term" value="F:transmembrane signaling receptor activity"/>
    <property type="evidence" value="ECO:0007669"/>
    <property type="project" value="TreeGrafter"/>
</dbReference>
<dbReference type="Pfam" id="PF19443">
    <property type="entry name" value="DAHL"/>
    <property type="match status" value="1"/>
</dbReference>
<accession>A0A5S9F377</accession>
<feature type="transmembrane region" description="Helical" evidence="4">
    <location>
        <begin position="243"/>
        <end position="262"/>
    </location>
</feature>
<feature type="domain" description="Methyl-accepting transducer" evidence="5">
    <location>
        <begin position="282"/>
        <end position="516"/>
    </location>
</feature>
<dbReference type="Proteomes" id="UP000326354">
    <property type="component" value="Chromosome"/>
</dbReference>
<comment type="similarity">
    <text evidence="2">Belongs to the methyl-accepting chemotaxis (MCP) protein family.</text>
</comment>
<dbReference type="RefSeq" id="WP_173013157.1">
    <property type="nucleotide sequence ID" value="NZ_AP019860.1"/>
</dbReference>
<organism evidence="6 7">
    <name type="scientific">Uabimicrobium amorphum</name>
    <dbReference type="NCBI Taxonomy" id="2596890"/>
    <lineage>
        <taxon>Bacteria</taxon>
        <taxon>Pseudomonadati</taxon>
        <taxon>Planctomycetota</taxon>
        <taxon>Candidatus Uabimicrobiia</taxon>
        <taxon>Candidatus Uabimicrobiales</taxon>
        <taxon>Candidatus Uabimicrobiaceae</taxon>
        <taxon>Candidatus Uabimicrobium</taxon>
    </lineage>
</organism>
<dbReference type="InterPro" id="IPR004089">
    <property type="entry name" value="MCPsignal_dom"/>
</dbReference>
<dbReference type="AlphaFoldDB" id="A0A5S9F377"/>
<dbReference type="GO" id="GO:0007165">
    <property type="term" value="P:signal transduction"/>
    <property type="evidence" value="ECO:0007669"/>
    <property type="project" value="UniProtKB-KW"/>
</dbReference>
<evidence type="ECO:0000256" key="4">
    <source>
        <dbReference type="SAM" id="Phobius"/>
    </source>
</evidence>
<keyword evidence="3" id="KW-0807">Transducer</keyword>
<dbReference type="Pfam" id="PF00015">
    <property type="entry name" value="MCPsignal"/>
    <property type="match status" value="1"/>
</dbReference>
<gene>
    <name evidence="6" type="ORF">UABAM_01215</name>
</gene>
<keyword evidence="7" id="KW-1185">Reference proteome</keyword>
<keyword evidence="4" id="KW-0812">Transmembrane</keyword>
<evidence type="ECO:0000313" key="7">
    <source>
        <dbReference type="Proteomes" id="UP000326354"/>
    </source>
</evidence>
<dbReference type="Gene3D" id="1.10.287.950">
    <property type="entry name" value="Methyl-accepting chemotaxis protein"/>
    <property type="match status" value="1"/>
</dbReference>
<keyword evidence="4" id="KW-1133">Transmembrane helix</keyword>
<dbReference type="KEGG" id="uam:UABAM_01215"/>
<dbReference type="GO" id="GO:0006935">
    <property type="term" value="P:chemotaxis"/>
    <property type="evidence" value="ECO:0007669"/>
    <property type="project" value="UniProtKB-KW"/>
</dbReference>
<keyword evidence="1" id="KW-0145">Chemotaxis</keyword>
<evidence type="ECO:0000259" key="5">
    <source>
        <dbReference type="PROSITE" id="PS50111"/>
    </source>
</evidence>
<dbReference type="InterPro" id="IPR051310">
    <property type="entry name" value="MCP_chemotaxis"/>
</dbReference>
<feature type="transmembrane region" description="Helical" evidence="4">
    <location>
        <begin position="6"/>
        <end position="25"/>
    </location>
</feature>
<name>A0A5S9F377_UABAM</name>
<keyword evidence="4" id="KW-0472">Membrane</keyword>
<dbReference type="PROSITE" id="PS50111">
    <property type="entry name" value="CHEMOTAXIS_TRANSDUC_2"/>
    <property type="match status" value="1"/>
</dbReference>